<dbReference type="EMBL" id="BDDD01001959">
    <property type="protein sequence ID" value="GAV79331.1"/>
    <property type="molecule type" value="Genomic_DNA"/>
</dbReference>
<dbReference type="PANTHER" id="PTHR35317">
    <property type="entry name" value="OS04G0629600 PROTEIN"/>
    <property type="match status" value="1"/>
</dbReference>
<reference evidence="2" key="1">
    <citation type="submission" date="2016-04" db="EMBL/GenBank/DDBJ databases">
        <title>Cephalotus genome sequencing.</title>
        <authorList>
            <person name="Fukushima K."/>
            <person name="Hasebe M."/>
            <person name="Fang X."/>
        </authorList>
    </citation>
    <scope>NUCLEOTIDE SEQUENCE [LARGE SCALE GENOMIC DNA]</scope>
    <source>
        <strain evidence="2">cv. St1</strain>
    </source>
</reference>
<sequence>MPPFFDGNNFNEWKIKMTSFIQSIDYDLWDVVVYDPKLPNSKVRYDENDRDFLRLNAKVKHIIYCSLSSNVFESVSLCSSAKEIWNKLEECYGTSLCLMAKDASESDSDEDDSRKGANKISYDEFVEVVDRYTSIISFLKTKIKCLSFENNELKSNVSLMNDNVYKDEVVLLMSHPVIQNIDKHMW</sequence>
<gene>
    <name evidence="1" type="ORF">CFOL_v3_22796</name>
</gene>
<dbReference type="Proteomes" id="UP000187406">
    <property type="component" value="Unassembled WGS sequence"/>
</dbReference>
<dbReference type="InParanoid" id="A0A1Q3CGX8"/>
<organism evidence="1 2">
    <name type="scientific">Cephalotus follicularis</name>
    <name type="common">Albany pitcher plant</name>
    <dbReference type="NCBI Taxonomy" id="3775"/>
    <lineage>
        <taxon>Eukaryota</taxon>
        <taxon>Viridiplantae</taxon>
        <taxon>Streptophyta</taxon>
        <taxon>Embryophyta</taxon>
        <taxon>Tracheophyta</taxon>
        <taxon>Spermatophyta</taxon>
        <taxon>Magnoliopsida</taxon>
        <taxon>eudicotyledons</taxon>
        <taxon>Gunneridae</taxon>
        <taxon>Pentapetalae</taxon>
        <taxon>rosids</taxon>
        <taxon>fabids</taxon>
        <taxon>Oxalidales</taxon>
        <taxon>Cephalotaceae</taxon>
        <taxon>Cephalotus</taxon>
    </lineage>
</organism>
<dbReference type="AlphaFoldDB" id="A0A1Q3CGX8"/>
<proteinExistence type="predicted"/>
<name>A0A1Q3CGX8_CEPFO</name>
<dbReference type="OrthoDB" id="7478066at2759"/>
<keyword evidence="2" id="KW-1185">Reference proteome</keyword>
<dbReference type="Pfam" id="PF14223">
    <property type="entry name" value="Retrotran_gag_2"/>
    <property type="match status" value="1"/>
</dbReference>
<evidence type="ECO:0000313" key="1">
    <source>
        <dbReference type="EMBL" id="GAV79331.1"/>
    </source>
</evidence>
<evidence type="ECO:0000313" key="2">
    <source>
        <dbReference type="Proteomes" id="UP000187406"/>
    </source>
</evidence>
<accession>A0A1Q3CGX8</accession>
<dbReference type="PANTHER" id="PTHR35317:SF31">
    <property type="entry name" value="DUF4219 DOMAIN-CONTAINING PROTEIN"/>
    <property type="match status" value="1"/>
</dbReference>
<protein>
    <submittedName>
        <fullName evidence="1">DUF4219 domain-containing protein</fullName>
    </submittedName>
</protein>
<comment type="caution">
    <text evidence="1">The sequence shown here is derived from an EMBL/GenBank/DDBJ whole genome shotgun (WGS) entry which is preliminary data.</text>
</comment>